<evidence type="ECO:0000256" key="1">
    <source>
        <dbReference type="ARBA" id="ARBA00004906"/>
    </source>
</evidence>
<reference evidence="6" key="1">
    <citation type="submission" date="2024-02" db="EMBL/GenBank/DDBJ databases">
        <authorList>
            <consortium name="ELIXIR-Norway"/>
            <consortium name="Elixir Norway"/>
        </authorList>
    </citation>
    <scope>NUCLEOTIDE SEQUENCE</scope>
</reference>
<dbReference type="PROSITE" id="PS50097">
    <property type="entry name" value="BTB"/>
    <property type="match status" value="1"/>
</dbReference>
<dbReference type="InterPro" id="IPR027356">
    <property type="entry name" value="NPH3_dom"/>
</dbReference>
<feature type="domain" description="NPH3" evidence="5">
    <location>
        <begin position="277"/>
        <end position="572"/>
    </location>
</feature>
<dbReference type="SUPFAM" id="SSF54695">
    <property type="entry name" value="POZ domain"/>
    <property type="match status" value="1"/>
</dbReference>
<evidence type="ECO:0000313" key="7">
    <source>
        <dbReference type="Proteomes" id="UP001497512"/>
    </source>
</evidence>
<gene>
    <name evidence="6" type="ORF">CSSPTR1EN2_LOCUS6375</name>
</gene>
<evidence type="ECO:0008006" key="8">
    <source>
        <dbReference type="Google" id="ProtNLM"/>
    </source>
</evidence>
<dbReference type="Pfam" id="PF00651">
    <property type="entry name" value="BTB"/>
    <property type="match status" value="1"/>
</dbReference>
<evidence type="ECO:0000259" key="4">
    <source>
        <dbReference type="PROSITE" id="PS50097"/>
    </source>
</evidence>
<dbReference type="InterPro" id="IPR043454">
    <property type="entry name" value="NPH3/RPT2-like"/>
</dbReference>
<organism evidence="6 7">
    <name type="scientific">Sphagnum troendelagicum</name>
    <dbReference type="NCBI Taxonomy" id="128251"/>
    <lineage>
        <taxon>Eukaryota</taxon>
        <taxon>Viridiplantae</taxon>
        <taxon>Streptophyta</taxon>
        <taxon>Embryophyta</taxon>
        <taxon>Bryophyta</taxon>
        <taxon>Sphagnophytina</taxon>
        <taxon>Sphagnopsida</taxon>
        <taxon>Sphagnales</taxon>
        <taxon>Sphagnaceae</taxon>
        <taxon>Sphagnum</taxon>
    </lineage>
</organism>
<dbReference type="Proteomes" id="UP001497512">
    <property type="component" value="Chromosome 13"/>
</dbReference>
<comment type="pathway">
    <text evidence="1">Protein modification; protein ubiquitination.</text>
</comment>
<feature type="region of interest" description="Disordered" evidence="3">
    <location>
        <begin position="1"/>
        <end position="27"/>
    </location>
</feature>
<feature type="compositionally biased region" description="Low complexity" evidence="3">
    <location>
        <begin position="688"/>
        <end position="699"/>
    </location>
</feature>
<evidence type="ECO:0000313" key="6">
    <source>
        <dbReference type="EMBL" id="CAK9202374.1"/>
    </source>
</evidence>
<evidence type="ECO:0000259" key="5">
    <source>
        <dbReference type="PROSITE" id="PS51649"/>
    </source>
</evidence>
<dbReference type="InterPro" id="IPR000210">
    <property type="entry name" value="BTB/POZ_dom"/>
</dbReference>
<dbReference type="EMBL" id="OZ019905">
    <property type="protein sequence ID" value="CAK9202374.1"/>
    <property type="molecule type" value="Genomic_DNA"/>
</dbReference>
<accession>A0ABP0TQB6</accession>
<sequence>MDVKGRNSEFNKEADEEEDNIGGYEEEFLEYPCGEREEEEDAVVMVMNPSYYSDHDCSYEAGSAPKKKPGTTEPLMNSSIGPALRRNIQAWCEATGLPTSITIHFKHRSFHLHKFPLVSRSGYFKKLLVDCKEVKLPSDCPGGADIFELIANFCYGSTILMEPSNVAALRCAAEYLQMSEDYGRANLCERSDLYISQVALQGWKDTLTVLHHCESLSPHAEKLHIVSRCIDSLAFLACTELLDPVERGNRPEGRSVDGRFWNNFSVSTRDLSSSCHDWWMPDLIQLPHHLFFRSIVAIRRQGMQEKYVGQVLVKFADRWIFGTEVDTAIPHISKGDSRPIVPEFRAKPNQRLLVESVVKLLPMESFVVPTSFLFALLRCTLACSCNDDCRMQLETWIALQLEQANLNDLLLPSKAERDSSYVLTSEVEAMERIIKLFVSRHRGFSEPLSISGAMCGDPVPEFTHSFHAISTVGKLWDEYLAEIAYDLSLTPLRFADLVEKIPSYARLTHDRMYKAIHTYLEGHPKASQEERLIVCRALNCQKLTLDVCTHAVQNELMPLRMIVQAMFMQQLQTRTALNSHSRSAGQSQQLDMLPQLQTLAAPIAHQHIHRRCTSYQSHDSFESTESFRDRLFDEDRMPLGYIVKQDSAYHEAASLKADYQATETRLQILEAELSRMRKLLAETTADESSNQNQGSSLSSTTKVQAYMAGREERQPSRGATGSKRHMVNPLPTVPEGRSSRAASSGCMNQLKKVNRTSGLLARALQKLGFQNFGFAQKGRSASGGGDSKPSTTTFPVEEQECGIAPVAVPWWPVKDTGRSIGGYQLENSTSRTDRISAPSTGVRYHHSRHISIG</sequence>
<keyword evidence="7" id="KW-1185">Reference proteome</keyword>
<feature type="region of interest" description="Disordered" evidence="3">
    <location>
        <begin position="682"/>
        <end position="746"/>
    </location>
</feature>
<feature type="domain" description="BTB" evidence="4">
    <location>
        <begin position="99"/>
        <end position="163"/>
    </location>
</feature>
<dbReference type="SMART" id="SM00225">
    <property type="entry name" value="BTB"/>
    <property type="match status" value="1"/>
</dbReference>
<proteinExistence type="predicted"/>
<feature type="compositionally biased region" description="Acidic residues" evidence="3">
    <location>
        <begin position="14"/>
        <end position="27"/>
    </location>
</feature>
<feature type="compositionally biased region" description="Basic and acidic residues" evidence="3">
    <location>
        <begin position="1"/>
        <end position="13"/>
    </location>
</feature>
<dbReference type="PROSITE" id="PS51649">
    <property type="entry name" value="NPH3"/>
    <property type="match status" value="1"/>
</dbReference>
<evidence type="ECO:0000256" key="2">
    <source>
        <dbReference type="ARBA" id="ARBA00022786"/>
    </source>
</evidence>
<dbReference type="Pfam" id="PF03000">
    <property type="entry name" value="NPH3"/>
    <property type="match status" value="1"/>
</dbReference>
<name>A0ABP0TQB6_9BRYO</name>
<dbReference type="Gene3D" id="3.30.710.10">
    <property type="entry name" value="Potassium Channel Kv1.1, Chain A"/>
    <property type="match status" value="1"/>
</dbReference>
<keyword evidence="2" id="KW-0833">Ubl conjugation pathway</keyword>
<dbReference type="InterPro" id="IPR011333">
    <property type="entry name" value="SKP1/BTB/POZ_sf"/>
</dbReference>
<evidence type="ECO:0000256" key="3">
    <source>
        <dbReference type="SAM" id="MobiDB-lite"/>
    </source>
</evidence>
<protein>
    <recommendedName>
        <fullName evidence="8">Phototropic-responsive NPH3 family protein</fullName>
    </recommendedName>
</protein>
<dbReference type="PANTHER" id="PTHR32370">
    <property type="entry name" value="OS12G0117600 PROTEIN"/>
    <property type="match status" value="1"/>
</dbReference>